<name>A0AAD8JP92_TARER</name>
<dbReference type="EMBL" id="JAUHHV010000011">
    <property type="protein sequence ID" value="KAK1408185.1"/>
    <property type="molecule type" value="Genomic_DNA"/>
</dbReference>
<feature type="region of interest" description="Disordered" evidence="1">
    <location>
        <begin position="73"/>
        <end position="92"/>
    </location>
</feature>
<dbReference type="Proteomes" id="UP001229421">
    <property type="component" value="Unassembled WGS sequence"/>
</dbReference>
<sequence>MDVAQHRREQNELASEIVVNGEVNVRVTDLLGKYRLAMSSANSQANQDGCGFEEEPSEHYVRASFTCAPSNPKMSTGQIVVMPPPIDQGIRL</sequence>
<dbReference type="AlphaFoldDB" id="A0AAD8JP92"/>
<reference evidence="2" key="1">
    <citation type="journal article" date="2023" name="bioRxiv">
        <title>Improved chromosome-level genome assembly for marigold (Tagetes erecta).</title>
        <authorList>
            <person name="Jiang F."/>
            <person name="Yuan L."/>
            <person name="Wang S."/>
            <person name="Wang H."/>
            <person name="Xu D."/>
            <person name="Wang A."/>
            <person name="Fan W."/>
        </authorList>
    </citation>
    <scope>NUCLEOTIDE SEQUENCE</scope>
    <source>
        <strain evidence="2">WSJ</strain>
        <tissue evidence="2">Leaf</tissue>
    </source>
</reference>
<evidence type="ECO:0000256" key="1">
    <source>
        <dbReference type="SAM" id="MobiDB-lite"/>
    </source>
</evidence>
<comment type="caution">
    <text evidence="2">The sequence shown here is derived from an EMBL/GenBank/DDBJ whole genome shotgun (WGS) entry which is preliminary data.</text>
</comment>
<proteinExistence type="predicted"/>
<accession>A0AAD8JP92</accession>
<evidence type="ECO:0000313" key="3">
    <source>
        <dbReference type="Proteomes" id="UP001229421"/>
    </source>
</evidence>
<organism evidence="2 3">
    <name type="scientific">Tagetes erecta</name>
    <name type="common">African marigold</name>
    <dbReference type="NCBI Taxonomy" id="13708"/>
    <lineage>
        <taxon>Eukaryota</taxon>
        <taxon>Viridiplantae</taxon>
        <taxon>Streptophyta</taxon>
        <taxon>Embryophyta</taxon>
        <taxon>Tracheophyta</taxon>
        <taxon>Spermatophyta</taxon>
        <taxon>Magnoliopsida</taxon>
        <taxon>eudicotyledons</taxon>
        <taxon>Gunneridae</taxon>
        <taxon>Pentapetalae</taxon>
        <taxon>asterids</taxon>
        <taxon>campanulids</taxon>
        <taxon>Asterales</taxon>
        <taxon>Asteraceae</taxon>
        <taxon>Asteroideae</taxon>
        <taxon>Heliantheae alliance</taxon>
        <taxon>Tageteae</taxon>
        <taxon>Tagetes</taxon>
    </lineage>
</organism>
<keyword evidence="3" id="KW-1185">Reference proteome</keyword>
<gene>
    <name evidence="2" type="ORF">QVD17_39820</name>
</gene>
<evidence type="ECO:0000313" key="2">
    <source>
        <dbReference type="EMBL" id="KAK1408185.1"/>
    </source>
</evidence>
<protein>
    <submittedName>
        <fullName evidence="2">Uncharacterized protein</fullName>
    </submittedName>
</protein>